<comment type="caution">
    <text evidence="2">The sequence shown here is derived from an EMBL/GenBank/DDBJ whole genome shotgun (WGS) entry which is preliminary data.</text>
</comment>
<keyword evidence="3" id="KW-1185">Reference proteome</keyword>
<dbReference type="InterPro" id="IPR004875">
    <property type="entry name" value="DDE_SF_endonuclease_dom"/>
</dbReference>
<name>A0ABQ9G6X0_9NEOP</name>
<sequence>MVLLRECSESSYINSQLFVKWLKKFISHLPGHTTHRFQPLDVAVYKQFQLNYNSAVRNWLRTNPDQRVTQSAVAELLAEAYGRSAALSNATNGFRAS</sequence>
<dbReference type="EMBL" id="JARBHB010000015">
    <property type="protein sequence ID" value="KAJ8868206.1"/>
    <property type="molecule type" value="Genomic_DNA"/>
</dbReference>
<proteinExistence type="predicted"/>
<evidence type="ECO:0000313" key="2">
    <source>
        <dbReference type="EMBL" id="KAJ8868206.1"/>
    </source>
</evidence>
<dbReference type="Proteomes" id="UP001159363">
    <property type="component" value="Chromosome 14"/>
</dbReference>
<accession>A0ABQ9G6X0</accession>
<feature type="domain" description="DDE-1" evidence="1">
    <location>
        <begin position="28"/>
        <end position="67"/>
    </location>
</feature>
<evidence type="ECO:0000313" key="3">
    <source>
        <dbReference type="Proteomes" id="UP001159363"/>
    </source>
</evidence>
<protein>
    <recommendedName>
        <fullName evidence="1">DDE-1 domain-containing protein</fullName>
    </recommendedName>
</protein>
<dbReference type="Pfam" id="PF03184">
    <property type="entry name" value="DDE_1"/>
    <property type="match status" value="1"/>
</dbReference>
<reference evidence="2 3" key="1">
    <citation type="submission" date="2023-02" db="EMBL/GenBank/DDBJ databases">
        <title>LHISI_Scaffold_Assembly.</title>
        <authorList>
            <person name="Stuart O.P."/>
            <person name="Cleave R."/>
            <person name="Magrath M.J.L."/>
            <person name="Mikheyev A.S."/>
        </authorList>
    </citation>
    <scope>NUCLEOTIDE SEQUENCE [LARGE SCALE GENOMIC DNA]</scope>
    <source>
        <strain evidence="2">Daus_M_001</strain>
        <tissue evidence="2">Leg muscle</tissue>
    </source>
</reference>
<organism evidence="2 3">
    <name type="scientific">Dryococelus australis</name>
    <dbReference type="NCBI Taxonomy" id="614101"/>
    <lineage>
        <taxon>Eukaryota</taxon>
        <taxon>Metazoa</taxon>
        <taxon>Ecdysozoa</taxon>
        <taxon>Arthropoda</taxon>
        <taxon>Hexapoda</taxon>
        <taxon>Insecta</taxon>
        <taxon>Pterygota</taxon>
        <taxon>Neoptera</taxon>
        <taxon>Polyneoptera</taxon>
        <taxon>Phasmatodea</taxon>
        <taxon>Verophasmatodea</taxon>
        <taxon>Anareolatae</taxon>
        <taxon>Phasmatidae</taxon>
        <taxon>Eurycanthinae</taxon>
        <taxon>Dryococelus</taxon>
    </lineage>
</organism>
<evidence type="ECO:0000259" key="1">
    <source>
        <dbReference type="Pfam" id="PF03184"/>
    </source>
</evidence>
<gene>
    <name evidence="2" type="ORF">PR048_032015</name>
</gene>